<dbReference type="SUPFAM" id="SSF46785">
    <property type="entry name" value="Winged helix' DNA-binding domain"/>
    <property type="match status" value="1"/>
</dbReference>
<protein>
    <submittedName>
        <fullName evidence="6">Metal-dependent transcriptional regulator</fullName>
    </submittedName>
</protein>
<dbReference type="Proteomes" id="UP000605144">
    <property type="component" value="Unassembled WGS sequence"/>
</dbReference>
<evidence type="ECO:0000313" key="6">
    <source>
        <dbReference type="EMBL" id="HIP16918.1"/>
    </source>
</evidence>
<dbReference type="SMART" id="SM00529">
    <property type="entry name" value="HTH_DTXR"/>
    <property type="match status" value="1"/>
</dbReference>
<comment type="caution">
    <text evidence="6">The sequence shown here is derived from an EMBL/GenBank/DDBJ whole genome shotgun (WGS) entry which is preliminary data.</text>
</comment>
<dbReference type="PROSITE" id="PS50944">
    <property type="entry name" value="HTH_DTXR"/>
    <property type="match status" value="1"/>
</dbReference>
<keyword evidence="2" id="KW-0805">Transcription regulation</keyword>
<keyword evidence="3" id="KW-0238">DNA-binding</keyword>
<evidence type="ECO:0000256" key="3">
    <source>
        <dbReference type="ARBA" id="ARBA00023125"/>
    </source>
</evidence>
<dbReference type="FunFam" id="1.10.60.10:FF:000005">
    <property type="entry name" value="Transcriptional regulator MntR protein"/>
    <property type="match status" value="1"/>
</dbReference>
<evidence type="ECO:0000313" key="7">
    <source>
        <dbReference type="Proteomes" id="UP000605144"/>
    </source>
</evidence>
<dbReference type="InterPro" id="IPR001367">
    <property type="entry name" value="Fe_dep_repressor"/>
</dbReference>
<evidence type="ECO:0000256" key="1">
    <source>
        <dbReference type="ARBA" id="ARBA00007871"/>
    </source>
</evidence>
<dbReference type="InterPro" id="IPR022687">
    <property type="entry name" value="HTH_DTXR"/>
</dbReference>
<dbReference type="GO" id="GO:0003677">
    <property type="term" value="F:DNA binding"/>
    <property type="evidence" value="ECO:0007669"/>
    <property type="project" value="UniProtKB-KW"/>
</dbReference>
<gene>
    <name evidence="6" type="ORF">EYG76_01245</name>
</gene>
<feature type="domain" description="HTH dtxR-type" evidence="5">
    <location>
        <begin position="1"/>
        <end position="63"/>
    </location>
</feature>
<dbReference type="InterPro" id="IPR036390">
    <property type="entry name" value="WH_DNA-bd_sf"/>
</dbReference>
<dbReference type="Pfam" id="PF01325">
    <property type="entry name" value="Fe_dep_repress"/>
    <property type="match status" value="1"/>
</dbReference>
<dbReference type="PANTHER" id="PTHR33238">
    <property type="entry name" value="IRON (METAL) DEPENDENT REPRESSOR, DTXR FAMILY"/>
    <property type="match status" value="1"/>
</dbReference>
<keyword evidence="4" id="KW-0804">Transcription</keyword>
<dbReference type="SUPFAM" id="SSF47979">
    <property type="entry name" value="Iron-dependent repressor protein, dimerization domain"/>
    <property type="match status" value="1"/>
</dbReference>
<dbReference type="InterPro" id="IPR022689">
    <property type="entry name" value="Iron_dep_repressor"/>
</dbReference>
<dbReference type="FunFam" id="1.10.10.10:FF:000189">
    <property type="entry name" value="HTH-type transcriptional regulator MntR"/>
    <property type="match status" value="1"/>
</dbReference>
<dbReference type="InterPro" id="IPR036421">
    <property type="entry name" value="Fe_dep_repressor_sf"/>
</dbReference>
<dbReference type="Pfam" id="PF02742">
    <property type="entry name" value="Fe_dep_repr_C"/>
    <property type="match status" value="1"/>
</dbReference>
<proteinExistence type="inferred from homology"/>
<dbReference type="EMBL" id="DQSV01000025">
    <property type="protein sequence ID" value="HIP16918.1"/>
    <property type="molecule type" value="Genomic_DNA"/>
</dbReference>
<name>A0A832YRK9_9EURY</name>
<evidence type="ECO:0000256" key="2">
    <source>
        <dbReference type="ARBA" id="ARBA00023015"/>
    </source>
</evidence>
<dbReference type="GO" id="GO:0046914">
    <property type="term" value="F:transition metal ion binding"/>
    <property type="evidence" value="ECO:0007669"/>
    <property type="project" value="InterPro"/>
</dbReference>
<dbReference type="AlphaFoldDB" id="A0A832YRK9"/>
<evidence type="ECO:0000259" key="5">
    <source>
        <dbReference type="PROSITE" id="PS50944"/>
    </source>
</evidence>
<comment type="similarity">
    <text evidence="1">Belongs to the DtxR/MntR family.</text>
</comment>
<dbReference type="InterPro" id="IPR050536">
    <property type="entry name" value="DtxR_MntR_Metal-Reg"/>
</dbReference>
<evidence type="ECO:0000256" key="4">
    <source>
        <dbReference type="ARBA" id="ARBA00023163"/>
    </source>
</evidence>
<dbReference type="InterPro" id="IPR036388">
    <property type="entry name" value="WH-like_DNA-bd_sf"/>
</dbReference>
<dbReference type="Gene3D" id="1.10.10.10">
    <property type="entry name" value="Winged helix-like DNA-binding domain superfamily/Winged helix DNA-binding domain"/>
    <property type="match status" value="1"/>
</dbReference>
<sequence>MSESIENFLEKIYLFSKDKNRPIKTTELAKLLNIKPSAVTNMAKKLHKLNYVIYEPYVGITLTTKGIKRAKTILDKHSTIKVFLTECLGLNNERANEEACKLEHALSDDTLQRLKHFMVGYEKDKKYKDK</sequence>
<dbReference type="Gene3D" id="1.10.60.10">
    <property type="entry name" value="Iron dependent repressor, metal binding and dimerisation domain"/>
    <property type="match status" value="1"/>
</dbReference>
<reference evidence="6" key="1">
    <citation type="journal article" date="2020" name="ISME J.">
        <title>Gammaproteobacteria mediating utilization of methyl-, sulfur- and petroleum organic compounds in deep ocean hydrothermal plumes.</title>
        <authorList>
            <person name="Zhou Z."/>
            <person name="Liu Y."/>
            <person name="Pan J."/>
            <person name="Cron B.R."/>
            <person name="Toner B.M."/>
            <person name="Anantharaman K."/>
            <person name="Breier J.A."/>
            <person name="Dick G.J."/>
            <person name="Li M."/>
        </authorList>
    </citation>
    <scope>NUCLEOTIDE SEQUENCE</scope>
    <source>
        <strain evidence="6">SZUA-1385</strain>
    </source>
</reference>
<dbReference type="GO" id="GO:0003700">
    <property type="term" value="F:DNA-binding transcription factor activity"/>
    <property type="evidence" value="ECO:0007669"/>
    <property type="project" value="InterPro"/>
</dbReference>
<organism evidence="6 7">
    <name type="scientific">Methanothermococcus okinawensis</name>
    <dbReference type="NCBI Taxonomy" id="155863"/>
    <lineage>
        <taxon>Archaea</taxon>
        <taxon>Methanobacteriati</taxon>
        <taxon>Methanobacteriota</taxon>
        <taxon>Methanomada group</taxon>
        <taxon>Methanococci</taxon>
        <taxon>Methanococcales</taxon>
        <taxon>Methanococcaceae</taxon>
        <taxon>Methanothermococcus</taxon>
    </lineage>
</organism>
<dbReference type="PANTHER" id="PTHR33238:SF7">
    <property type="entry name" value="IRON-DEPENDENT TRANSCRIPTIONAL REGULATOR"/>
    <property type="match status" value="1"/>
</dbReference>
<accession>A0A832YRK9</accession>
<dbReference type="GO" id="GO:0046983">
    <property type="term" value="F:protein dimerization activity"/>
    <property type="evidence" value="ECO:0007669"/>
    <property type="project" value="InterPro"/>
</dbReference>